<dbReference type="PANTHER" id="PTHR36798:SF2">
    <property type="entry name" value="LARGE RIBOSOMAL SUBUNIT PROTEIN CL38"/>
    <property type="match status" value="1"/>
</dbReference>
<gene>
    <name evidence="2" type="ORF">GIB67_015261</name>
</gene>
<evidence type="ECO:0000256" key="1">
    <source>
        <dbReference type="SAM" id="MobiDB-lite"/>
    </source>
</evidence>
<dbReference type="AlphaFoldDB" id="A0A7J7MSR3"/>
<sequence length="103" mass="11136">MYVSALLGSSFITSGTMKLKISSSSRSGLTSLSPLPLIECSSRPQKKATAHHRKTRPKKSQPWDIKRTPTVYAPLPPLPPDWTLFSAATAAAATESVVDEPKE</sequence>
<dbReference type="GO" id="GO:0019843">
    <property type="term" value="F:rRNA binding"/>
    <property type="evidence" value="ECO:0007669"/>
    <property type="project" value="InterPro"/>
</dbReference>
<reference evidence="2 3" key="1">
    <citation type="journal article" date="2020" name="IScience">
        <title>Genome Sequencing of the Endangered Kingdonia uniflora (Circaeasteraceae, Ranunculales) Reveals Potential Mechanisms of Evolutionary Specialization.</title>
        <authorList>
            <person name="Sun Y."/>
            <person name="Deng T."/>
            <person name="Zhang A."/>
            <person name="Moore M.J."/>
            <person name="Landis J.B."/>
            <person name="Lin N."/>
            <person name="Zhang H."/>
            <person name="Zhang X."/>
            <person name="Huang J."/>
            <person name="Zhang X."/>
            <person name="Sun H."/>
            <person name="Wang H."/>
        </authorList>
    </citation>
    <scope>NUCLEOTIDE SEQUENCE [LARGE SCALE GENOMIC DNA]</scope>
    <source>
        <strain evidence="2">TB1705</strain>
        <tissue evidence="2">Leaf</tissue>
    </source>
</reference>
<feature type="region of interest" description="Disordered" evidence="1">
    <location>
        <begin position="26"/>
        <end position="68"/>
    </location>
</feature>
<dbReference type="Pfam" id="PF17257">
    <property type="entry name" value="DUF5323"/>
    <property type="match status" value="1"/>
</dbReference>
<dbReference type="Proteomes" id="UP000541444">
    <property type="component" value="Unassembled WGS sequence"/>
</dbReference>
<dbReference type="GO" id="GO:0009507">
    <property type="term" value="C:chloroplast"/>
    <property type="evidence" value="ECO:0007669"/>
    <property type="project" value="InterPro"/>
</dbReference>
<evidence type="ECO:0008006" key="4">
    <source>
        <dbReference type="Google" id="ProtNLM"/>
    </source>
</evidence>
<accession>A0A7J7MSR3</accession>
<proteinExistence type="predicted"/>
<dbReference type="GO" id="GO:0005840">
    <property type="term" value="C:ribosome"/>
    <property type="evidence" value="ECO:0007669"/>
    <property type="project" value="InterPro"/>
</dbReference>
<dbReference type="InterPro" id="IPR020526">
    <property type="entry name" value="Ribosomal_cL38"/>
</dbReference>
<dbReference type="GO" id="GO:0003735">
    <property type="term" value="F:structural constituent of ribosome"/>
    <property type="evidence" value="ECO:0007669"/>
    <property type="project" value="InterPro"/>
</dbReference>
<name>A0A7J7MSR3_9MAGN</name>
<protein>
    <recommendedName>
        <fullName evidence="4">50S ribosomal protein 6, chloroplastic</fullName>
    </recommendedName>
</protein>
<dbReference type="PANTHER" id="PTHR36798">
    <property type="entry name" value="50S RIBOSOMAL PROTEIN 6, CHLOROPLASTIC"/>
    <property type="match status" value="1"/>
</dbReference>
<feature type="compositionally biased region" description="Basic residues" evidence="1">
    <location>
        <begin position="44"/>
        <end position="59"/>
    </location>
</feature>
<comment type="caution">
    <text evidence="2">The sequence shown here is derived from an EMBL/GenBank/DDBJ whole genome shotgun (WGS) entry which is preliminary data.</text>
</comment>
<evidence type="ECO:0000313" key="2">
    <source>
        <dbReference type="EMBL" id="KAF6157945.1"/>
    </source>
</evidence>
<organism evidence="2 3">
    <name type="scientific">Kingdonia uniflora</name>
    <dbReference type="NCBI Taxonomy" id="39325"/>
    <lineage>
        <taxon>Eukaryota</taxon>
        <taxon>Viridiplantae</taxon>
        <taxon>Streptophyta</taxon>
        <taxon>Embryophyta</taxon>
        <taxon>Tracheophyta</taxon>
        <taxon>Spermatophyta</taxon>
        <taxon>Magnoliopsida</taxon>
        <taxon>Ranunculales</taxon>
        <taxon>Circaeasteraceae</taxon>
        <taxon>Kingdonia</taxon>
    </lineage>
</organism>
<dbReference type="GO" id="GO:0006412">
    <property type="term" value="P:translation"/>
    <property type="evidence" value="ECO:0007669"/>
    <property type="project" value="InterPro"/>
</dbReference>
<dbReference type="OrthoDB" id="1848184at2759"/>
<dbReference type="EMBL" id="JACGCM010001245">
    <property type="protein sequence ID" value="KAF6157945.1"/>
    <property type="molecule type" value="Genomic_DNA"/>
</dbReference>
<feature type="compositionally biased region" description="Low complexity" evidence="1">
    <location>
        <begin position="26"/>
        <end position="37"/>
    </location>
</feature>
<keyword evidence="3" id="KW-1185">Reference proteome</keyword>
<evidence type="ECO:0000313" key="3">
    <source>
        <dbReference type="Proteomes" id="UP000541444"/>
    </source>
</evidence>